<accession>A0ABU1ALP3</accession>
<reference evidence="2 3" key="1">
    <citation type="submission" date="2023-04" db="EMBL/GenBank/DDBJ databases">
        <title>A novel bacteria isolated from coastal sediment.</title>
        <authorList>
            <person name="Liu X.-J."/>
            <person name="Du Z.-J."/>
        </authorList>
    </citation>
    <scope>NUCLEOTIDE SEQUENCE [LARGE SCALE GENOMIC DNA]</scope>
    <source>
        <strain evidence="2 3">SDUM461004</strain>
    </source>
</reference>
<dbReference type="SUPFAM" id="SSF51445">
    <property type="entry name" value="(Trans)glycosidases"/>
    <property type="match status" value="1"/>
</dbReference>
<name>A0ABU1ALP3_9BACT</name>
<gene>
    <name evidence="2" type="ORF">QEH59_10060</name>
</gene>
<dbReference type="RefSeq" id="WP_308985236.1">
    <property type="nucleotide sequence ID" value="NZ_JARXIC010000014.1"/>
</dbReference>
<dbReference type="Pfam" id="PF00754">
    <property type="entry name" value="F5_F8_type_C"/>
    <property type="match status" value="1"/>
</dbReference>
<dbReference type="InterPro" id="IPR017853">
    <property type="entry name" value="GH"/>
</dbReference>
<dbReference type="EMBL" id="JARXIC010000014">
    <property type="protein sequence ID" value="MDQ8194770.1"/>
    <property type="molecule type" value="Genomic_DNA"/>
</dbReference>
<keyword evidence="3" id="KW-1185">Reference proteome</keyword>
<comment type="caution">
    <text evidence="2">The sequence shown here is derived from an EMBL/GenBank/DDBJ whole genome shotgun (WGS) entry which is preliminary data.</text>
</comment>
<protein>
    <submittedName>
        <fullName evidence="2">Discoidin domain-containing protein</fullName>
    </submittedName>
</protein>
<dbReference type="Gene3D" id="3.20.20.80">
    <property type="entry name" value="Glycosidases"/>
    <property type="match status" value="1"/>
</dbReference>
<evidence type="ECO:0000259" key="1">
    <source>
        <dbReference type="PROSITE" id="PS50022"/>
    </source>
</evidence>
<dbReference type="SUPFAM" id="SSF49785">
    <property type="entry name" value="Galactose-binding domain-like"/>
    <property type="match status" value="2"/>
</dbReference>
<evidence type="ECO:0000313" key="2">
    <source>
        <dbReference type="EMBL" id="MDQ8194770.1"/>
    </source>
</evidence>
<sequence length="1210" mass="131245">MAFAVFFLINHLYGVSLLSSNALSGEFPQDAVATISGATYRWINTGDGNGRGNTDAALLIQDGGSTATNQRLRDGRSLEIGGSAGLYQTWDGAKGGTAQFDLGRQCSLEFVQVSARFRFDINAIGVSLIEVWTSVDGTQFERFEVWTGPAPLADTNEGILTVRSGAPVVARYVQIFIHRDESAINGSFSPGNTWYHQLAIGEIALYGTPLQIVTSNVSTGDFPGASETMIAGASYRWINESGHGYGATDTNIITQDGGVSAPNQRMRDGRSLLSGGSYGVYPVWQGAQGATLEFDLGQVYLINLVRISAYFDAYRGISYAEVYTSLDGINFNLWNSWSGPAPVVDSKNYVLSLNPGWQAPARYVRVFTHRSETAIKGSLTAGNANYSQAPLGEITIHGTAAPPATVLTFGASSHMIHTPFFIPNLNDSWNVDNTVPYLAYGNFGGVREPLYQNLFDGIDEGFASNNQTFAMNRAEVARCLAAYQQAGISVILTPMFSATDDDGRRTRFGAWIASLVDSYSCIQAVELGNEPNLSTFWSGTVEDYVMIAAEFAGLVRASSRQVPVLVGAFSGWGGAWSFPSMIAEANYDNRVISTAWLLKAIDAGLLSFADGVSFHPYRSSSAPEGGNEIEARLDPEGFAKEIVYLDRIITESVGHQLPIYFTEIGYSTEAGGNGSTYVDSESRKADYLSRTMLLVLDSKLRGIPLMGVYWYDLKKDEYSDDYETNFGLLDIDFGAKSARLFNLLRDPDYRIISHTAYSWLVNSSLGNALGHTDPQVISQDAGLAKMTDGYGLFHGAATGVWGTWFNDPSAGVGATAQIDLQEVTVVDRVAISAEFTSSVGVAQCTVYASSDGSNYTLFGAWDNSIPLVVNRNGIITIKGDTPVAARFLRIFMSPCSPTRSYHQMQIGEIAVIAPVAPVPASSVTPAFESYRQIMETFGSPHIITAYPLPSRLTTGGGLLKYFLWRRQSDGQILVPFWRLNQLQSSEDQDTDISTTLSIDLPPGATVTSVVLHDLNNQSVAATAYSINHDTVSIPIIASARVAWLEITLTGGLFASINSAVTDHFATLDADADGLPDAWEISYGFDPDSVATEYGRMGDIDGDGIPNLLEYAFGLDPLTPDFSTVKMEHVHDEVTGKDYFELTFHRLIDLGAITYQIFISYDLANWTTSKIKPELISATPDANGTTETVVLRIHSPLDLGKLFIRIKVDTN</sequence>
<dbReference type="PROSITE" id="PS50022">
    <property type="entry name" value="FA58C_3"/>
    <property type="match status" value="1"/>
</dbReference>
<organism evidence="2 3">
    <name type="scientific">Thalassobacterium sedimentorum</name>
    <dbReference type="NCBI Taxonomy" id="3041258"/>
    <lineage>
        <taxon>Bacteria</taxon>
        <taxon>Pseudomonadati</taxon>
        <taxon>Verrucomicrobiota</taxon>
        <taxon>Opitutia</taxon>
        <taxon>Puniceicoccales</taxon>
        <taxon>Coraliomargaritaceae</taxon>
        <taxon>Thalassobacterium</taxon>
    </lineage>
</organism>
<dbReference type="Proteomes" id="UP001243717">
    <property type="component" value="Unassembled WGS sequence"/>
</dbReference>
<dbReference type="Gene3D" id="2.60.120.260">
    <property type="entry name" value="Galactose-binding domain-like"/>
    <property type="match status" value="3"/>
</dbReference>
<dbReference type="InterPro" id="IPR008979">
    <property type="entry name" value="Galactose-bd-like_sf"/>
</dbReference>
<feature type="domain" description="F5/8 type C" evidence="1">
    <location>
        <begin position="760"/>
        <end position="914"/>
    </location>
</feature>
<evidence type="ECO:0000313" key="3">
    <source>
        <dbReference type="Proteomes" id="UP001243717"/>
    </source>
</evidence>
<dbReference type="InterPro" id="IPR000421">
    <property type="entry name" value="FA58C"/>
</dbReference>
<proteinExistence type="predicted"/>